<protein>
    <recommendedName>
        <fullName evidence="3">Zn(2)-C6 fungal-type domain-containing protein</fullName>
    </recommendedName>
</protein>
<gene>
    <name evidence="1" type="primary">TPHA0H00560</name>
    <name evidence="1" type="ordered locus">TPHA_0H00560</name>
</gene>
<dbReference type="InterPro" id="IPR036864">
    <property type="entry name" value="Zn2-C6_fun-type_DNA-bd_sf"/>
</dbReference>
<dbReference type="EMBL" id="HE612863">
    <property type="protein sequence ID" value="CCE64266.1"/>
    <property type="molecule type" value="Genomic_DNA"/>
</dbReference>
<evidence type="ECO:0000313" key="2">
    <source>
        <dbReference type="Proteomes" id="UP000005666"/>
    </source>
</evidence>
<evidence type="ECO:0008006" key="3">
    <source>
        <dbReference type="Google" id="ProtNLM"/>
    </source>
</evidence>
<dbReference type="GO" id="GO:0008270">
    <property type="term" value="F:zinc ion binding"/>
    <property type="evidence" value="ECO:0007669"/>
    <property type="project" value="InterPro"/>
</dbReference>
<dbReference type="Gene3D" id="4.10.240.10">
    <property type="entry name" value="Zn(2)-C6 fungal-type DNA-binding domain"/>
    <property type="match status" value="1"/>
</dbReference>
<organism evidence="1 2">
    <name type="scientific">Tetrapisispora phaffii (strain ATCC 24235 / CBS 4417 / NBRC 1672 / NRRL Y-8282 / UCD 70-5)</name>
    <name type="common">Yeast</name>
    <name type="synonym">Fabospora phaffii</name>
    <dbReference type="NCBI Taxonomy" id="1071381"/>
    <lineage>
        <taxon>Eukaryota</taxon>
        <taxon>Fungi</taxon>
        <taxon>Dikarya</taxon>
        <taxon>Ascomycota</taxon>
        <taxon>Saccharomycotina</taxon>
        <taxon>Saccharomycetes</taxon>
        <taxon>Saccharomycetales</taxon>
        <taxon>Saccharomycetaceae</taxon>
        <taxon>Tetrapisispora</taxon>
    </lineage>
</organism>
<name>G8BWW2_TETPH</name>
<dbReference type="KEGG" id="tpf:TPHA_0H00560"/>
<dbReference type="SUPFAM" id="SSF57701">
    <property type="entry name" value="Zn2/Cys6 DNA-binding domain"/>
    <property type="match status" value="1"/>
</dbReference>
<reference evidence="1 2" key="1">
    <citation type="journal article" date="2011" name="Proc. Natl. Acad. Sci. U.S.A.">
        <title>Evolutionary erosion of yeast sex chromosomes by mating-type switching accidents.</title>
        <authorList>
            <person name="Gordon J.L."/>
            <person name="Armisen D."/>
            <person name="Proux-Wera E."/>
            <person name="Oheigeartaigh S.S."/>
            <person name="Byrne K.P."/>
            <person name="Wolfe K.H."/>
        </authorList>
    </citation>
    <scope>NUCLEOTIDE SEQUENCE [LARGE SCALE GENOMIC DNA]</scope>
    <source>
        <strain evidence="2">ATCC 24235 / CBS 4417 / NBRC 1672 / NRRL Y-8282 / UCD 70-5</strain>
    </source>
</reference>
<dbReference type="OrthoDB" id="4036575at2759"/>
<proteinExistence type="predicted"/>
<dbReference type="AlphaFoldDB" id="G8BWW2"/>
<sequence length="345" mass="40177">MSSKNFVISNNNNSLPILLVPYLHHGEGKVNYHLNPICKIDETFKNMGRLKALNNSNNKENMNLITFPNRLPTPPHSPERFCGENMNCDNITLSRCLANLDSKASTQIRLPEVQFPKSSFCEKTYAYNSTPRNYQWKTARKEIFNRNSDNNVSRLVESVQDYQLRSNRLSKSTTTKVHKRQRRGRSCDNCRMNKTRCDARFEVLLQNKYVMRSISKKLHYILKKRDIIKYSKHGMILEHIKIPEDLLKDNDHGVKLIKSLDKIILFHPCSSCHRTYTYNKKNVDKTHGRECIYSTGYIKSDMHIYNVMIHNISKELPLSGGNGLSKKLYDLTISDYKKYFVNGET</sequence>
<dbReference type="HOGENOM" id="CLU_804549_0_0_1"/>
<accession>G8BWW2</accession>
<keyword evidence="2" id="KW-1185">Reference proteome</keyword>
<dbReference type="RefSeq" id="XP_003686700.1">
    <property type="nucleotide sequence ID" value="XM_003686652.1"/>
</dbReference>
<dbReference type="GeneID" id="11533730"/>
<evidence type="ECO:0000313" key="1">
    <source>
        <dbReference type="EMBL" id="CCE64266.1"/>
    </source>
</evidence>
<dbReference type="GO" id="GO:0000981">
    <property type="term" value="F:DNA-binding transcription factor activity, RNA polymerase II-specific"/>
    <property type="evidence" value="ECO:0007669"/>
    <property type="project" value="InterPro"/>
</dbReference>
<dbReference type="Proteomes" id="UP000005666">
    <property type="component" value="Chromosome 8"/>
</dbReference>